<dbReference type="SUPFAM" id="SSF48264">
    <property type="entry name" value="Cytochrome P450"/>
    <property type="match status" value="1"/>
</dbReference>
<dbReference type="FunFam" id="1.10.630.10:FF:000063">
    <property type="entry name" value="Cytochrome P450 monooxygenase"/>
    <property type="match status" value="1"/>
</dbReference>
<accession>A0A6A6HQP3</accession>
<reference evidence="16" key="1">
    <citation type="journal article" date="2020" name="Stud. Mycol.">
        <title>101 Dothideomycetes genomes: a test case for predicting lifestyles and emergence of pathogens.</title>
        <authorList>
            <person name="Haridas S."/>
            <person name="Albert R."/>
            <person name="Binder M."/>
            <person name="Bloem J."/>
            <person name="Labutti K."/>
            <person name="Salamov A."/>
            <person name="Andreopoulos B."/>
            <person name="Baker S."/>
            <person name="Barry K."/>
            <person name="Bills G."/>
            <person name="Bluhm B."/>
            <person name="Cannon C."/>
            <person name="Castanera R."/>
            <person name="Culley D."/>
            <person name="Daum C."/>
            <person name="Ezra D."/>
            <person name="Gonzalez J."/>
            <person name="Henrissat B."/>
            <person name="Kuo A."/>
            <person name="Liang C."/>
            <person name="Lipzen A."/>
            <person name="Lutzoni F."/>
            <person name="Magnuson J."/>
            <person name="Mondo S."/>
            <person name="Nolan M."/>
            <person name="Ohm R."/>
            <person name="Pangilinan J."/>
            <person name="Park H.-J."/>
            <person name="Ramirez L."/>
            <person name="Alfaro M."/>
            <person name="Sun H."/>
            <person name="Tritt A."/>
            <person name="Yoshinaga Y."/>
            <person name="Zwiers L.-H."/>
            <person name="Turgeon B."/>
            <person name="Goodwin S."/>
            <person name="Spatafora J."/>
            <person name="Crous P."/>
            <person name="Grigoriev I."/>
        </authorList>
    </citation>
    <scope>NUCLEOTIDE SEQUENCE</scope>
    <source>
        <strain evidence="16">CBS 122368</strain>
    </source>
</reference>
<evidence type="ECO:0000256" key="15">
    <source>
        <dbReference type="SAM" id="Phobius"/>
    </source>
</evidence>
<evidence type="ECO:0000256" key="11">
    <source>
        <dbReference type="ARBA" id="ARBA00023033"/>
    </source>
</evidence>
<dbReference type="InterPro" id="IPR050121">
    <property type="entry name" value="Cytochrome_P450_monoxygenase"/>
</dbReference>
<evidence type="ECO:0000256" key="9">
    <source>
        <dbReference type="ARBA" id="ARBA00023002"/>
    </source>
</evidence>
<dbReference type="InterPro" id="IPR001128">
    <property type="entry name" value="Cyt_P450"/>
</dbReference>
<sequence>MGYAEHKAPILLGAGVALGSLYVLGIIVYRLWFHPLAKYPGPFLNRVSQIPAIISVLTGRLPMMTKSIHDKYGPIVRLSPNELSFNTVQAWEDIYGLRKGRPNLAKDPIHVGSVDPVPGVSTISMADNETHARQRRALSHGFSQQALWGQEDIVQSFVTKLMSNLQGFADQKQSFNIVDWFNFMTFDVIGELAFGESFGCLDRGDFHFWITLIFRAVQAGAIETATRRIATPGSPLQQYLMKWIPNEMRTQRKDHLAYSREKVLKRLADTKSEQKDFIYYIVRQSKRIDLSQDEIIVNGALFIVAGSETTAMTLSALTNFMIAHPDKLAKLQEEVRGAFSREEDITVEKATNLQYLNACIEETLRMLPPAPIGFLRSVPVGGDTIDGQFLPGGTTVSVSTWCAQHNPANFKNPDDFIPERWFDPEYANDHRLASRPFSLGPRGCIGKNLAYMEMRLALSRLFWRFDIETVDGAPDWATEGQMKNMRAYSTWVKPQLNVRVTAVQR</sequence>
<evidence type="ECO:0000313" key="17">
    <source>
        <dbReference type="Proteomes" id="UP000800094"/>
    </source>
</evidence>
<dbReference type="GO" id="GO:0004497">
    <property type="term" value="F:monooxygenase activity"/>
    <property type="evidence" value="ECO:0007669"/>
    <property type="project" value="UniProtKB-KW"/>
</dbReference>
<evidence type="ECO:0000256" key="14">
    <source>
        <dbReference type="RuleBase" id="RU000461"/>
    </source>
</evidence>
<dbReference type="GO" id="GO:0016020">
    <property type="term" value="C:membrane"/>
    <property type="evidence" value="ECO:0007669"/>
    <property type="project" value="UniProtKB-SubCell"/>
</dbReference>
<comment type="cofactor">
    <cofactor evidence="1 13">
        <name>heme</name>
        <dbReference type="ChEBI" id="CHEBI:30413"/>
    </cofactor>
</comment>
<evidence type="ECO:0000313" key="16">
    <source>
        <dbReference type="EMBL" id="KAF2240436.1"/>
    </source>
</evidence>
<evidence type="ECO:0000256" key="7">
    <source>
        <dbReference type="ARBA" id="ARBA00022723"/>
    </source>
</evidence>
<dbReference type="PRINTS" id="PR00463">
    <property type="entry name" value="EP450I"/>
</dbReference>
<dbReference type="Pfam" id="PF00067">
    <property type="entry name" value="p450"/>
    <property type="match status" value="1"/>
</dbReference>
<dbReference type="PANTHER" id="PTHR24305">
    <property type="entry name" value="CYTOCHROME P450"/>
    <property type="match status" value="1"/>
</dbReference>
<evidence type="ECO:0000256" key="8">
    <source>
        <dbReference type="ARBA" id="ARBA00022989"/>
    </source>
</evidence>
<comment type="pathway">
    <text evidence="3">Mycotoxin biosynthesis.</text>
</comment>
<dbReference type="GeneID" id="54578689"/>
<dbReference type="Proteomes" id="UP000800094">
    <property type="component" value="Unassembled WGS sequence"/>
</dbReference>
<keyword evidence="17" id="KW-1185">Reference proteome</keyword>
<evidence type="ECO:0000256" key="2">
    <source>
        <dbReference type="ARBA" id="ARBA00004370"/>
    </source>
</evidence>
<keyword evidence="6 15" id="KW-0812">Transmembrane</keyword>
<comment type="subcellular location">
    <subcellularLocation>
        <location evidence="2">Membrane</location>
    </subcellularLocation>
</comment>
<dbReference type="PROSITE" id="PS00086">
    <property type="entry name" value="CYTOCHROME_P450"/>
    <property type="match status" value="1"/>
</dbReference>
<dbReference type="InterPro" id="IPR017972">
    <property type="entry name" value="Cyt_P450_CS"/>
</dbReference>
<dbReference type="AlphaFoldDB" id="A0A6A6HQP3"/>
<protein>
    <submittedName>
        <fullName evidence="16">Averantin oxidoreductase</fullName>
    </submittedName>
</protein>
<keyword evidence="12 15" id="KW-0472">Membrane</keyword>
<dbReference type="GO" id="GO:1902181">
    <property type="term" value="P:verruculogen biosynthetic process"/>
    <property type="evidence" value="ECO:0007669"/>
    <property type="project" value="UniProtKB-ARBA"/>
</dbReference>
<dbReference type="PANTHER" id="PTHR24305:SF210">
    <property type="entry name" value="CYTOCHROME P450 MONOOXYGENASE ASQL-RELATED"/>
    <property type="match status" value="1"/>
</dbReference>
<keyword evidence="11 14" id="KW-0503">Monooxygenase</keyword>
<evidence type="ECO:0000256" key="12">
    <source>
        <dbReference type="ARBA" id="ARBA00023136"/>
    </source>
</evidence>
<evidence type="ECO:0000256" key="6">
    <source>
        <dbReference type="ARBA" id="ARBA00022692"/>
    </source>
</evidence>
<dbReference type="GO" id="GO:0016705">
    <property type="term" value="F:oxidoreductase activity, acting on paired donors, with incorporation or reduction of molecular oxygen"/>
    <property type="evidence" value="ECO:0007669"/>
    <property type="project" value="InterPro"/>
</dbReference>
<evidence type="ECO:0000256" key="1">
    <source>
        <dbReference type="ARBA" id="ARBA00001971"/>
    </source>
</evidence>
<keyword evidence="5 13" id="KW-0349">Heme</keyword>
<gene>
    <name evidence="16" type="ORF">BU26DRAFT_470787</name>
</gene>
<dbReference type="CDD" id="cd11058">
    <property type="entry name" value="CYP60B-like"/>
    <property type="match status" value="1"/>
</dbReference>
<dbReference type="OrthoDB" id="1470350at2759"/>
<dbReference type="Gene3D" id="1.10.630.10">
    <property type="entry name" value="Cytochrome P450"/>
    <property type="match status" value="1"/>
</dbReference>
<dbReference type="PRINTS" id="PR00385">
    <property type="entry name" value="P450"/>
</dbReference>
<dbReference type="RefSeq" id="XP_033675440.1">
    <property type="nucleotide sequence ID" value="XM_033825359.1"/>
</dbReference>
<dbReference type="InterPro" id="IPR036396">
    <property type="entry name" value="Cyt_P450_sf"/>
</dbReference>
<evidence type="ECO:0000256" key="4">
    <source>
        <dbReference type="ARBA" id="ARBA00010617"/>
    </source>
</evidence>
<name>A0A6A6HQP3_9PLEO</name>
<dbReference type="GO" id="GO:0005506">
    <property type="term" value="F:iron ion binding"/>
    <property type="evidence" value="ECO:0007669"/>
    <property type="project" value="InterPro"/>
</dbReference>
<dbReference type="InterPro" id="IPR002401">
    <property type="entry name" value="Cyt_P450_E_grp-I"/>
</dbReference>
<comment type="similarity">
    <text evidence="4 14">Belongs to the cytochrome P450 family.</text>
</comment>
<evidence type="ECO:0000256" key="3">
    <source>
        <dbReference type="ARBA" id="ARBA00004685"/>
    </source>
</evidence>
<keyword evidence="9 14" id="KW-0560">Oxidoreductase</keyword>
<evidence type="ECO:0000256" key="5">
    <source>
        <dbReference type="ARBA" id="ARBA00022617"/>
    </source>
</evidence>
<organism evidence="16 17">
    <name type="scientific">Trematosphaeria pertusa</name>
    <dbReference type="NCBI Taxonomy" id="390896"/>
    <lineage>
        <taxon>Eukaryota</taxon>
        <taxon>Fungi</taxon>
        <taxon>Dikarya</taxon>
        <taxon>Ascomycota</taxon>
        <taxon>Pezizomycotina</taxon>
        <taxon>Dothideomycetes</taxon>
        <taxon>Pleosporomycetidae</taxon>
        <taxon>Pleosporales</taxon>
        <taxon>Massarineae</taxon>
        <taxon>Trematosphaeriaceae</taxon>
        <taxon>Trematosphaeria</taxon>
    </lineage>
</organism>
<keyword evidence="10 13" id="KW-0408">Iron</keyword>
<evidence type="ECO:0000256" key="13">
    <source>
        <dbReference type="PIRSR" id="PIRSR602401-1"/>
    </source>
</evidence>
<feature type="transmembrane region" description="Helical" evidence="15">
    <location>
        <begin position="12"/>
        <end position="32"/>
    </location>
</feature>
<dbReference type="GO" id="GO:0020037">
    <property type="term" value="F:heme binding"/>
    <property type="evidence" value="ECO:0007669"/>
    <property type="project" value="InterPro"/>
</dbReference>
<evidence type="ECO:0000256" key="10">
    <source>
        <dbReference type="ARBA" id="ARBA00023004"/>
    </source>
</evidence>
<feature type="binding site" description="axial binding residue" evidence="13">
    <location>
        <position position="444"/>
    </location>
    <ligand>
        <name>heme</name>
        <dbReference type="ChEBI" id="CHEBI:30413"/>
    </ligand>
    <ligandPart>
        <name>Fe</name>
        <dbReference type="ChEBI" id="CHEBI:18248"/>
    </ligandPart>
</feature>
<dbReference type="EMBL" id="ML987218">
    <property type="protein sequence ID" value="KAF2240436.1"/>
    <property type="molecule type" value="Genomic_DNA"/>
</dbReference>
<keyword evidence="7 13" id="KW-0479">Metal-binding</keyword>
<keyword evidence="8 15" id="KW-1133">Transmembrane helix</keyword>
<proteinExistence type="inferred from homology"/>